<dbReference type="Proteomes" id="UP000326837">
    <property type="component" value="Chromosome"/>
</dbReference>
<evidence type="ECO:0000259" key="5">
    <source>
        <dbReference type="Pfam" id="PF03372"/>
    </source>
</evidence>
<dbReference type="KEGG" id="lpav:PLANPX_5826"/>
<dbReference type="SUPFAM" id="SSF56219">
    <property type="entry name" value="DNase I-like"/>
    <property type="match status" value="1"/>
</dbReference>
<keyword evidence="3" id="KW-0378">Hydrolase</keyword>
<dbReference type="Gene3D" id="3.60.10.10">
    <property type="entry name" value="Endonuclease/exonuclease/phosphatase"/>
    <property type="match status" value="1"/>
</dbReference>
<dbReference type="InterPro" id="IPR036691">
    <property type="entry name" value="Endo/exonu/phosph_ase_sf"/>
</dbReference>
<dbReference type="RefSeq" id="WP_152101421.1">
    <property type="nucleotide sequence ID" value="NZ_AP021861.1"/>
</dbReference>
<dbReference type="InterPro" id="IPR016202">
    <property type="entry name" value="DNase_I"/>
</dbReference>
<reference evidence="7" key="1">
    <citation type="submission" date="2019-10" db="EMBL/GenBank/DDBJ databases">
        <title>Lacipirellula parvula gen. nov., sp. nov., representing a lineage of planctomycetes widespread in freshwater anoxic habitats, and description of the family Lacipirellulaceae.</title>
        <authorList>
            <person name="Dedysh S.N."/>
            <person name="Kulichevskaya I.S."/>
            <person name="Beletsky A.V."/>
            <person name="Rakitin A.L."/>
            <person name="Mardanov A.V."/>
            <person name="Ivanova A.A."/>
            <person name="Saltykova V.X."/>
            <person name="Rijpstra W.I.C."/>
            <person name="Sinninghe Damste J.S."/>
            <person name="Ravin N.V."/>
        </authorList>
    </citation>
    <scope>NUCLEOTIDE SEQUENCE [LARGE SCALE GENOMIC DNA]</scope>
    <source>
        <strain evidence="7">PX69</strain>
    </source>
</reference>
<dbReference type="AlphaFoldDB" id="A0A5K7XH35"/>
<gene>
    <name evidence="6" type="ORF">PLANPX_5826</name>
</gene>
<keyword evidence="2" id="KW-0540">Nuclease</keyword>
<sequence>MQKLLSFATLIAMGGGIWMAIGGGALDQLGADPNAQSAQPTASTPAANAWNTTPQTAQTPQATIANMPVTIGGAAPQGQDGLTIKIASFNIRDFGDKKMSERRVVALLADVVRKFDVVAIQEISTQNTRHMQDFVSYVNQAGAQYDYVVSERLGNSDQKEQYAYVFNTKTIVIDRSSVYTVGDPNNLLSREPHVASFRTNVDPNVAFTFILVNVHTVPKDPALSQELDVLAEVYRVVRRSSNGEDDVIMLGDFNASDRKMSQTRLGMIPGLMCLLGGNVFTNVRQNALYDNLVIHTASTSEYAGRSGVYNFAGQPLNLSQDEAETVSDHFPVWAEFNAYELDYNGRMANRGGATVR</sequence>
<dbReference type="PANTHER" id="PTHR11371">
    <property type="entry name" value="DEOXYRIBONUCLEASE"/>
    <property type="match status" value="1"/>
</dbReference>
<dbReference type="SMART" id="SM00476">
    <property type="entry name" value="DNaseIc"/>
    <property type="match status" value="1"/>
</dbReference>
<dbReference type="PANTHER" id="PTHR11371:SF31">
    <property type="entry name" value="EXTRACELLULAR NUCLEASE"/>
    <property type="match status" value="1"/>
</dbReference>
<name>A0A5K7XH35_9BACT</name>
<proteinExistence type="inferred from homology"/>
<comment type="similarity">
    <text evidence="1">Belongs to the DNase I family.</text>
</comment>
<evidence type="ECO:0000313" key="7">
    <source>
        <dbReference type="Proteomes" id="UP000326837"/>
    </source>
</evidence>
<evidence type="ECO:0000256" key="3">
    <source>
        <dbReference type="ARBA" id="ARBA00022801"/>
    </source>
</evidence>
<dbReference type="InterPro" id="IPR005135">
    <property type="entry name" value="Endo/exonuclease/phosphatase"/>
</dbReference>
<feature type="domain" description="Endonuclease/exonuclease/phosphatase" evidence="5">
    <location>
        <begin position="87"/>
        <end position="271"/>
    </location>
</feature>
<keyword evidence="7" id="KW-1185">Reference proteome</keyword>
<feature type="region of interest" description="Disordered" evidence="4">
    <location>
        <begin position="32"/>
        <end position="53"/>
    </location>
</feature>
<accession>A0A5K7XH35</accession>
<dbReference type="PRINTS" id="PR00130">
    <property type="entry name" value="DNASEI"/>
</dbReference>
<dbReference type="Pfam" id="PF03372">
    <property type="entry name" value="Exo_endo_phos"/>
    <property type="match status" value="1"/>
</dbReference>
<dbReference type="EMBL" id="AP021861">
    <property type="protein sequence ID" value="BBO36214.1"/>
    <property type="molecule type" value="Genomic_DNA"/>
</dbReference>
<evidence type="ECO:0000256" key="4">
    <source>
        <dbReference type="SAM" id="MobiDB-lite"/>
    </source>
</evidence>
<evidence type="ECO:0000256" key="1">
    <source>
        <dbReference type="ARBA" id="ARBA00007359"/>
    </source>
</evidence>
<dbReference type="GO" id="GO:0006308">
    <property type="term" value="P:DNA catabolic process"/>
    <property type="evidence" value="ECO:0007669"/>
    <property type="project" value="InterPro"/>
</dbReference>
<feature type="compositionally biased region" description="Low complexity" evidence="4">
    <location>
        <begin position="41"/>
        <end position="53"/>
    </location>
</feature>
<dbReference type="GO" id="GO:0016787">
    <property type="term" value="F:hydrolase activity"/>
    <property type="evidence" value="ECO:0007669"/>
    <property type="project" value="UniProtKB-KW"/>
</dbReference>
<organism evidence="6 7">
    <name type="scientific">Lacipirellula parvula</name>
    <dbReference type="NCBI Taxonomy" id="2650471"/>
    <lineage>
        <taxon>Bacteria</taxon>
        <taxon>Pseudomonadati</taxon>
        <taxon>Planctomycetota</taxon>
        <taxon>Planctomycetia</taxon>
        <taxon>Pirellulales</taxon>
        <taxon>Lacipirellulaceae</taxon>
        <taxon>Lacipirellula</taxon>
    </lineage>
</organism>
<evidence type="ECO:0000256" key="2">
    <source>
        <dbReference type="ARBA" id="ARBA00022722"/>
    </source>
</evidence>
<protein>
    <recommendedName>
        <fullName evidence="5">Endonuclease/exonuclease/phosphatase domain-containing protein</fullName>
    </recommendedName>
</protein>
<evidence type="ECO:0000313" key="6">
    <source>
        <dbReference type="EMBL" id="BBO36214.1"/>
    </source>
</evidence>
<dbReference type="GO" id="GO:0004536">
    <property type="term" value="F:DNA nuclease activity"/>
    <property type="evidence" value="ECO:0007669"/>
    <property type="project" value="InterPro"/>
</dbReference>